<comment type="caution">
    <text evidence="1">The sequence shown here is derived from an EMBL/GenBank/DDBJ whole genome shotgun (WGS) entry which is preliminary data.</text>
</comment>
<reference evidence="1 2" key="2">
    <citation type="submission" date="2024-02" db="EMBL/GenBank/DDBJ databases">
        <title>The Genome Sequence of Enterococcus diestrammenae JM9A.</title>
        <authorList>
            <person name="Earl A."/>
            <person name="Manson A."/>
            <person name="Gilmore M."/>
            <person name="Sanders J."/>
            <person name="Shea T."/>
            <person name="Howe W."/>
            <person name="Livny J."/>
            <person name="Cuomo C."/>
            <person name="Neafsey D."/>
            <person name="Birren B."/>
        </authorList>
    </citation>
    <scope>NUCLEOTIDE SEQUENCE [LARGE SCALE GENOMIC DNA]</scope>
    <source>
        <strain evidence="1 2">JM9A</strain>
    </source>
</reference>
<sequence>MTDKADYVICSKPSYISLDCPICDEHIEIDWDKIAGAFGEGEAYYGNCGAIMCQNCGHDIELGDVEYD</sequence>
<dbReference type="Proteomes" id="UP001429357">
    <property type="component" value="Unassembled WGS sequence"/>
</dbReference>
<proteinExistence type="predicted"/>
<protein>
    <submittedName>
        <fullName evidence="1">Uncharacterized protein</fullName>
    </submittedName>
</protein>
<dbReference type="RefSeq" id="WP_161868660.1">
    <property type="nucleotide sequence ID" value="NZ_MAEI02000001.1"/>
</dbReference>
<organism evidence="1 2">
    <name type="scientific">Enterococcus diestrammenae</name>
    <dbReference type="NCBI Taxonomy" id="1155073"/>
    <lineage>
        <taxon>Bacteria</taxon>
        <taxon>Bacillati</taxon>
        <taxon>Bacillota</taxon>
        <taxon>Bacilli</taxon>
        <taxon>Lactobacillales</taxon>
        <taxon>Enterococcaceae</taxon>
        <taxon>Enterococcus</taxon>
    </lineage>
</organism>
<reference evidence="2" key="1">
    <citation type="submission" date="2016-06" db="EMBL/GenBank/DDBJ databases">
        <title>Four novel species of enterococci isolated from chicken manure.</title>
        <authorList>
            <person name="Van Tyne D."/>
        </authorList>
    </citation>
    <scope>NUCLEOTIDE SEQUENCE [LARGE SCALE GENOMIC DNA]</scope>
    <source>
        <strain evidence="2">JM9A</strain>
    </source>
</reference>
<accession>A0ABV0F5S8</accession>
<evidence type="ECO:0000313" key="1">
    <source>
        <dbReference type="EMBL" id="MEO1783265.1"/>
    </source>
</evidence>
<keyword evidence="2" id="KW-1185">Reference proteome</keyword>
<gene>
    <name evidence="1" type="ORF">BAU18_002885</name>
</gene>
<dbReference type="EMBL" id="MAEI02000001">
    <property type="protein sequence ID" value="MEO1783265.1"/>
    <property type="molecule type" value="Genomic_DNA"/>
</dbReference>
<name>A0ABV0F5S8_9ENTE</name>
<evidence type="ECO:0000313" key="2">
    <source>
        <dbReference type="Proteomes" id="UP001429357"/>
    </source>
</evidence>